<dbReference type="InterPro" id="IPR015422">
    <property type="entry name" value="PyrdxlP-dep_Trfase_small"/>
</dbReference>
<dbReference type="InterPro" id="IPR015424">
    <property type="entry name" value="PyrdxlP-dep_Trfase"/>
</dbReference>
<dbReference type="PIRSF" id="PIRSF000390">
    <property type="entry name" value="PLP_StrS"/>
    <property type="match status" value="1"/>
</dbReference>
<protein>
    <recommendedName>
        <fullName evidence="4">NarL family transcriptional regulator</fullName>
    </recommendedName>
</protein>
<accession>A0A1G1ZFU1</accession>
<dbReference type="PANTHER" id="PTHR30244">
    <property type="entry name" value="TRANSAMINASE"/>
    <property type="match status" value="1"/>
</dbReference>
<name>A0A1G1ZFU1_9BACT</name>
<dbReference type="GO" id="GO:0030170">
    <property type="term" value="F:pyridoxal phosphate binding"/>
    <property type="evidence" value="ECO:0007669"/>
    <property type="project" value="TreeGrafter"/>
</dbReference>
<dbReference type="EMBL" id="MHJG01000023">
    <property type="protein sequence ID" value="OGY63381.1"/>
    <property type="molecule type" value="Genomic_DNA"/>
</dbReference>
<dbReference type="SUPFAM" id="SSF53383">
    <property type="entry name" value="PLP-dependent transferases"/>
    <property type="match status" value="1"/>
</dbReference>
<dbReference type="GO" id="GO:0008483">
    <property type="term" value="F:transaminase activity"/>
    <property type="evidence" value="ECO:0007669"/>
    <property type="project" value="TreeGrafter"/>
</dbReference>
<dbReference type="Pfam" id="PF01041">
    <property type="entry name" value="DegT_DnrJ_EryC1"/>
    <property type="match status" value="1"/>
</dbReference>
<dbReference type="STRING" id="1798404.A3B92_01920"/>
<dbReference type="Gene3D" id="3.90.1150.10">
    <property type="entry name" value="Aspartate Aminotransferase, domain 1"/>
    <property type="match status" value="1"/>
</dbReference>
<evidence type="ECO:0000256" key="1">
    <source>
        <dbReference type="RuleBase" id="RU004508"/>
    </source>
</evidence>
<dbReference type="Proteomes" id="UP000177960">
    <property type="component" value="Unassembled WGS sequence"/>
</dbReference>
<dbReference type="CDD" id="cd00616">
    <property type="entry name" value="AHBA_syn"/>
    <property type="match status" value="1"/>
</dbReference>
<reference evidence="2 3" key="1">
    <citation type="journal article" date="2016" name="Nat. Commun.">
        <title>Thousands of microbial genomes shed light on interconnected biogeochemical processes in an aquifer system.</title>
        <authorList>
            <person name="Anantharaman K."/>
            <person name="Brown C.T."/>
            <person name="Hug L.A."/>
            <person name="Sharon I."/>
            <person name="Castelle C.J."/>
            <person name="Probst A.J."/>
            <person name="Thomas B.C."/>
            <person name="Singh A."/>
            <person name="Wilkins M.J."/>
            <person name="Karaoz U."/>
            <person name="Brodie E.L."/>
            <person name="Williams K.H."/>
            <person name="Hubbard S.S."/>
            <person name="Banfield J.F."/>
        </authorList>
    </citation>
    <scope>NUCLEOTIDE SEQUENCE [LARGE SCALE GENOMIC DNA]</scope>
</reference>
<dbReference type="Gene3D" id="3.40.640.10">
    <property type="entry name" value="Type I PLP-dependent aspartate aminotransferase-like (Major domain)"/>
    <property type="match status" value="1"/>
</dbReference>
<comment type="caution">
    <text evidence="2">The sequence shown here is derived from an EMBL/GenBank/DDBJ whole genome shotgun (WGS) entry which is preliminary data.</text>
</comment>
<dbReference type="InterPro" id="IPR015421">
    <property type="entry name" value="PyrdxlP-dep_Trfase_major"/>
</dbReference>
<dbReference type="GO" id="GO:0000271">
    <property type="term" value="P:polysaccharide biosynthetic process"/>
    <property type="evidence" value="ECO:0007669"/>
    <property type="project" value="TreeGrafter"/>
</dbReference>
<organism evidence="2 3">
    <name type="scientific">Candidatus Harrisonbacteria bacterium RIFCSPHIGHO2_02_FULL_42_16</name>
    <dbReference type="NCBI Taxonomy" id="1798404"/>
    <lineage>
        <taxon>Bacteria</taxon>
        <taxon>Candidatus Harrisoniibacteriota</taxon>
    </lineage>
</organism>
<keyword evidence="1" id="KW-0663">Pyridoxal phosphate</keyword>
<proteinExistence type="inferred from homology"/>
<sequence>MEAVVQCLKEGWLGMGKYVAEFQDKVAKIFGKQYGVVVNSGSSANYAALKALNLPVGSEVITPACTFATTFSTIVLNNLLPVVADSDLGTYNLDLSKLEAMLSNKTRAVIVPHTLGNLNDMATLSKFCKKHNLYLIEDSCDTIGGQFSGQPTGVWSDITTASFYASHHITAAGGGGIVCINDSELARHVYAYREWGRAAQHDSEELDFRFTAEHTGVHYDKKFTYTHMGHNLKPVEVMFAFGLVQLKKLPEVVETRRKVFESLRNFFKNYEEYFILPEEHPDAKVTWLAFPLTIRDGAPFERFELLKFLEDRNIQTRLLFAGNILRHPAYKNVPCRVVGDLTNADKIMRDSLVIGAHQGMTAEMVDYVKATFEEFLKKDRSPKTTFV</sequence>
<dbReference type="AlphaFoldDB" id="A0A1G1ZFU1"/>
<evidence type="ECO:0000313" key="3">
    <source>
        <dbReference type="Proteomes" id="UP000177960"/>
    </source>
</evidence>
<evidence type="ECO:0000313" key="2">
    <source>
        <dbReference type="EMBL" id="OGY63381.1"/>
    </source>
</evidence>
<comment type="similarity">
    <text evidence="1">Belongs to the DegT/DnrJ/EryC1 family.</text>
</comment>
<evidence type="ECO:0008006" key="4">
    <source>
        <dbReference type="Google" id="ProtNLM"/>
    </source>
</evidence>
<gene>
    <name evidence="2" type="ORF">A3B92_01920</name>
</gene>
<dbReference type="PANTHER" id="PTHR30244:SF34">
    <property type="entry name" value="DTDP-4-AMINO-4,6-DIDEOXYGALACTOSE TRANSAMINASE"/>
    <property type="match status" value="1"/>
</dbReference>
<dbReference type="InterPro" id="IPR000653">
    <property type="entry name" value="DegT/StrS_aminotransferase"/>
</dbReference>